<reference evidence="1" key="1">
    <citation type="submission" date="2016-04" db="EMBL/GenBank/DDBJ databases">
        <authorList>
            <person name="Nguyen H.D."/>
            <person name="Samba Siva P."/>
            <person name="Cullis J."/>
            <person name="Levesque C.A."/>
            <person name="Hambleton S."/>
        </authorList>
    </citation>
    <scope>NUCLEOTIDE SEQUENCE</scope>
    <source>
        <strain evidence="1">DAOMC 236416</strain>
    </source>
</reference>
<sequence>MISLLLVPPPLSSPVLIFLLFLTIIPPSRLPLSLCLPPSPSLGTSVGILKFSCSWRLIALPTNLLELARLKRKYHLCSIYP</sequence>
<gene>
    <name evidence="1" type="ORF">A4X13_0g2965</name>
</gene>
<keyword evidence="2" id="KW-1185">Reference proteome</keyword>
<protein>
    <submittedName>
        <fullName evidence="1">Uncharacterized protein</fullName>
    </submittedName>
</protein>
<evidence type="ECO:0000313" key="1">
    <source>
        <dbReference type="EMBL" id="KAE8255670.1"/>
    </source>
</evidence>
<organism evidence="1 2">
    <name type="scientific">Tilletia indica</name>
    <dbReference type="NCBI Taxonomy" id="43049"/>
    <lineage>
        <taxon>Eukaryota</taxon>
        <taxon>Fungi</taxon>
        <taxon>Dikarya</taxon>
        <taxon>Basidiomycota</taxon>
        <taxon>Ustilaginomycotina</taxon>
        <taxon>Exobasidiomycetes</taxon>
        <taxon>Tilletiales</taxon>
        <taxon>Tilletiaceae</taxon>
        <taxon>Tilletia</taxon>
    </lineage>
</organism>
<reference evidence="1" key="2">
    <citation type="journal article" date="2019" name="IMA Fungus">
        <title>Genome sequencing and comparison of five Tilletia species to identify candidate genes for the detection of regulated species infecting wheat.</title>
        <authorList>
            <person name="Nguyen H.D.T."/>
            <person name="Sultana T."/>
            <person name="Kesanakurti P."/>
            <person name="Hambleton S."/>
        </authorList>
    </citation>
    <scope>NUCLEOTIDE SEQUENCE</scope>
    <source>
        <strain evidence="1">DAOMC 236416</strain>
    </source>
</reference>
<dbReference type="Proteomes" id="UP000077521">
    <property type="component" value="Unassembled WGS sequence"/>
</dbReference>
<dbReference type="EMBL" id="LWDF02000153">
    <property type="protein sequence ID" value="KAE8255670.1"/>
    <property type="molecule type" value="Genomic_DNA"/>
</dbReference>
<name>A0A177T9I7_9BASI</name>
<proteinExistence type="predicted"/>
<comment type="caution">
    <text evidence="1">The sequence shown here is derived from an EMBL/GenBank/DDBJ whole genome shotgun (WGS) entry which is preliminary data.</text>
</comment>
<dbReference type="AlphaFoldDB" id="A0A177T9I7"/>
<accession>A0A177T9I7</accession>
<evidence type="ECO:0000313" key="2">
    <source>
        <dbReference type="Proteomes" id="UP000077521"/>
    </source>
</evidence>